<name>A0A556MGU2_9FLAO</name>
<keyword evidence="3" id="KW-1185">Reference proteome</keyword>
<sequence>MKYFPILALLICIVLFSCKKKKDDAVDTPPVQQSKLSMKPLFGSENLVLDSVYTMSNGYKIEFIELKAYFTGIESNGNVLKDAALFDFRETGTLIFQANQVVSNPSSIQFGIGVPSSVNHNDPSLFPSNNPLNIAIANDMHWDWNPGYIFFKVEAKVDTIVDGITNCDHNLVYHVGTDPFYTTKTITNLTWLAVNSTLNEAWLKIDMKNFFENSGNEMDVKTEFTTHSMASQSVLTEKARQNFAASINAL</sequence>
<dbReference type="RefSeq" id="WP_144334564.1">
    <property type="nucleotide sequence ID" value="NZ_VLPL01000012.1"/>
</dbReference>
<organism evidence="2 3">
    <name type="scientific">Fluviicola chungangensis</name>
    <dbReference type="NCBI Taxonomy" id="2597671"/>
    <lineage>
        <taxon>Bacteria</taxon>
        <taxon>Pseudomonadati</taxon>
        <taxon>Bacteroidota</taxon>
        <taxon>Flavobacteriia</taxon>
        <taxon>Flavobacteriales</taxon>
        <taxon>Crocinitomicaceae</taxon>
        <taxon>Fluviicola</taxon>
    </lineage>
</organism>
<dbReference type="Proteomes" id="UP000316008">
    <property type="component" value="Unassembled WGS sequence"/>
</dbReference>
<comment type="caution">
    <text evidence="2">The sequence shown here is derived from an EMBL/GenBank/DDBJ whole genome shotgun (WGS) entry which is preliminary data.</text>
</comment>
<evidence type="ECO:0000313" key="3">
    <source>
        <dbReference type="Proteomes" id="UP000316008"/>
    </source>
</evidence>
<evidence type="ECO:0000259" key="1">
    <source>
        <dbReference type="Pfam" id="PF20243"/>
    </source>
</evidence>
<reference evidence="2 3" key="1">
    <citation type="submission" date="2019-07" db="EMBL/GenBank/DDBJ databases">
        <authorList>
            <person name="Huq M.A."/>
        </authorList>
    </citation>
    <scope>NUCLEOTIDE SEQUENCE [LARGE SCALE GENOMIC DNA]</scope>
    <source>
        <strain evidence="2 3">MAH-3</strain>
    </source>
</reference>
<gene>
    <name evidence="2" type="ORF">FO442_17775</name>
</gene>
<dbReference type="OrthoDB" id="1422031at2"/>
<dbReference type="EMBL" id="VLPL01000012">
    <property type="protein sequence ID" value="TSJ39025.1"/>
    <property type="molecule type" value="Genomic_DNA"/>
</dbReference>
<proteinExistence type="predicted"/>
<evidence type="ECO:0000313" key="2">
    <source>
        <dbReference type="EMBL" id="TSJ39025.1"/>
    </source>
</evidence>
<dbReference type="Pfam" id="PF20243">
    <property type="entry name" value="MbnP"/>
    <property type="match status" value="1"/>
</dbReference>
<dbReference type="InterPro" id="IPR046863">
    <property type="entry name" value="MbnP-like_dom"/>
</dbReference>
<accession>A0A556MGU2</accession>
<dbReference type="PROSITE" id="PS51257">
    <property type="entry name" value="PROKAR_LIPOPROTEIN"/>
    <property type="match status" value="1"/>
</dbReference>
<protein>
    <recommendedName>
        <fullName evidence="1">Copper-binding protein MbnP-like domain-containing protein</fullName>
    </recommendedName>
</protein>
<feature type="domain" description="Copper-binding protein MbnP-like" evidence="1">
    <location>
        <begin position="34"/>
        <end position="220"/>
    </location>
</feature>
<dbReference type="AlphaFoldDB" id="A0A556MGU2"/>